<reference evidence="11 12" key="2">
    <citation type="submission" date="2018-11" db="EMBL/GenBank/DDBJ databases">
        <authorList>
            <consortium name="Pathogen Informatics"/>
        </authorList>
    </citation>
    <scope>NUCLEOTIDE SEQUENCE [LARGE SCALE GENOMIC DNA]</scope>
</reference>
<evidence type="ECO:0000256" key="7">
    <source>
        <dbReference type="ARBA" id="ARBA00023306"/>
    </source>
</evidence>
<evidence type="ECO:0000256" key="8">
    <source>
        <dbReference type="ARBA" id="ARBA00023328"/>
    </source>
</evidence>
<keyword evidence="12" id="KW-1185">Reference proteome</keyword>
<dbReference type="Gene3D" id="1.10.418.60">
    <property type="entry name" value="Ncd80 complex, Nuf2 subunit"/>
    <property type="match status" value="1"/>
</dbReference>
<dbReference type="WBParaSite" id="TCNE_0000924201-mRNA-1">
    <property type="protein sequence ID" value="TCNE_0000924201-mRNA-1"/>
    <property type="gene ID" value="TCNE_0000924201"/>
</dbReference>
<dbReference type="GO" id="GO:0031262">
    <property type="term" value="C:Ndc80 complex"/>
    <property type="evidence" value="ECO:0007669"/>
    <property type="project" value="InterPro"/>
</dbReference>
<keyword evidence="6 9" id="KW-0175">Coiled coil</keyword>
<dbReference type="Pfam" id="PF03800">
    <property type="entry name" value="Nuf2"/>
    <property type="match status" value="1"/>
</dbReference>
<evidence type="ECO:0000259" key="10">
    <source>
        <dbReference type="Pfam" id="PF03800"/>
    </source>
</evidence>
<keyword evidence="3" id="KW-0158">Chromosome</keyword>
<comment type="subcellular location">
    <subcellularLocation>
        <location evidence="1">Chromosome</location>
        <location evidence="1">Centromere</location>
    </subcellularLocation>
</comment>
<protein>
    <submittedName>
        <fullName evidence="13">Nuf2 domain-containing protein</fullName>
    </submittedName>
</protein>
<keyword evidence="8" id="KW-0137">Centromere</keyword>
<comment type="similarity">
    <text evidence="2">Belongs to the NUF2 family.</text>
</comment>
<dbReference type="InterPro" id="IPR005549">
    <property type="entry name" value="Kinetochore_Nuf2_N"/>
</dbReference>
<evidence type="ECO:0000313" key="12">
    <source>
        <dbReference type="Proteomes" id="UP000050794"/>
    </source>
</evidence>
<reference evidence="13" key="1">
    <citation type="submission" date="2016-06" db="UniProtKB">
        <authorList>
            <consortium name="WormBaseParasite"/>
        </authorList>
    </citation>
    <scope>IDENTIFICATION</scope>
</reference>
<name>A0A183UL72_TOXCA</name>
<keyword evidence="5" id="KW-0498">Mitosis</keyword>
<organism evidence="12 13">
    <name type="scientific">Toxocara canis</name>
    <name type="common">Canine roundworm</name>
    <dbReference type="NCBI Taxonomy" id="6265"/>
    <lineage>
        <taxon>Eukaryota</taxon>
        <taxon>Metazoa</taxon>
        <taxon>Ecdysozoa</taxon>
        <taxon>Nematoda</taxon>
        <taxon>Chromadorea</taxon>
        <taxon>Rhabditida</taxon>
        <taxon>Spirurina</taxon>
        <taxon>Ascaridomorpha</taxon>
        <taxon>Ascaridoidea</taxon>
        <taxon>Toxocaridae</taxon>
        <taxon>Toxocara</taxon>
    </lineage>
</organism>
<evidence type="ECO:0000256" key="9">
    <source>
        <dbReference type="SAM" id="Coils"/>
    </source>
</evidence>
<evidence type="ECO:0000256" key="5">
    <source>
        <dbReference type="ARBA" id="ARBA00022776"/>
    </source>
</evidence>
<evidence type="ECO:0000313" key="11">
    <source>
        <dbReference type="EMBL" id="VDM40563.1"/>
    </source>
</evidence>
<dbReference type="GO" id="GO:0051301">
    <property type="term" value="P:cell division"/>
    <property type="evidence" value="ECO:0007669"/>
    <property type="project" value="UniProtKB-KW"/>
</dbReference>
<evidence type="ECO:0000256" key="2">
    <source>
        <dbReference type="ARBA" id="ARBA00005498"/>
    </source>
</evidence>
<dbReference type="InterPro" id="IPR038275">
    <property type="entry name" value="Nuf2_N_sf"/>
</dbReference>
<evidence type="ECO:0000256" key="3">
    <source>
        <dbReference type="ARBA" id="ARBA00022454"/>
    </source>
</evidence>
<proteinExistence type="inferred from homology"/>
<evidence type="ECO:0000256" key="1">
    <source>
        <dbReference type="ARBA" id="ARBA00004584"/>
    </source>
</evidence>
<gene>
    <name evidence="11" type="ORF">TCNE_LOCUS9242</name>
</gene>
<evidence type="ECO:0000256" key="4">
    <source>
        <dbReference type="ARBA" id="ARBA00022618"/>
    </source>
</evidence>
<keyword evidence="4" id="KW-0132">Cell division</keyword>
<accession>A0A183UL72</accession>
<dbReference type="Proteomes" id="UP000050794">
    <property type="component" value="Unassembled WGS sequence"/>
</dbReference>
<keyword evidence="7" id="KW-0131">Cell cycle</keyword>
<sequence length="347" mass="40228">MFFLPRRREARPFAASIASFIPDILSARWCDVRPLRSAFIEDLTEGQITVTLGDLLMPDPRRTRRMLSILIDYMQFSEEASKEVNRAFAAHDKKKAELEARRNAVVQKEHEIATLRSEHEYRKHDENEVNLCSLLVFMALWFQKSAELEQLCQKTRQTVQENASFQIRFQAIAKDISEKTKRIGELESELKSLTIHNEVLTSKLVTSPERLESEVKEAAERKEAAIKEFDVKRFLPKDLRSRLDDELTSLQNLIVKEQDAVKKCDMAFECERDNHVVQLRNYNEQLSTVGCHIAEMRRRLNEVNKENVVVQREIGKLKDSLSAMNRIAEAESIKIAHRFKGVMQKVG</sequence>
<dbReference type="AlphaFoldDB" id="A0A183UL72"/>
<feature type="domain" description="Kinetochore protein Nuf2 N-terminal" evidence="10">
    <location>
        <begin position="50"/>
        <end position="88"/>
    </location>
</feature>
<evidence type="ECO:0000256" key="6">
    <source>
        <dbReference type="ARBA" id="ARBA00023054"/>
    </source>
</evidence>
<dbReference type="EMBL" id="UYWY01020119">
    <property type="protein sequence ID" value="VDM40563.1"/>
    <property type="molecule type" value="Genomic_DNA"/>
</dbReference>
<feature type="coiled-coil region" evidence="9">
    <location>
        <begin position="293"/>
        <end position="320"/>
    </location>
</feature>
<evidence type="ECO:0000313" key="13">
    <source>
        <dbReference type="WBParaSite" id="TCNE_0000924201-mRNA-1"/>
    </source>
</evidence>